<dbReference type="PANTHER" id="PTHR10110">
    <property type="entry name" value="SODIUM/HYDROGEN EXCHANGER"/>
    <property type="match status" value="1"/>
</dbReference>
<dbReference type="NCBIfam" id="TIGR00831">
    <property type="entry name" value="a_cpa1"/>
    <property type="match status" value="1"/>
</dbReference>
<dbReference type="Gene3D" id="6.10.140.1330">
    <property type="match status" value="1"/>
</dbReference>
<feature type="transmembrane region" description="Helical" evidence="10">
    <location>
        <begin position="31"/>
        <end position="49"/>
    </location>
</feature>
<proteinExistence type="inferred from homology"/>
<dbReference type="EMBL" id="SAUW01000001">
    <property type="protein sequence ID" value="RWR15563.1"/>
    <property type="molecule type" value="Genomic_DNA"/>
</dbReference>
<keyword evidence="3" id="KW-1003">Cell membrane</keyword>
<keyword evidence="10" id="KW-0997">Cell inner membrane</keyword>
<keyword evidence="13" id="KW-1185">Reference proteome</keyword>
<dbReference type="Pfam" id="PF00999">
    <property type="entry name" value="Na_H_Exchanger"/>
    <property type="match status" value="1"/>
</dbReference>
<dbReference type="InterPro" id="IPR006153">
    <property type="entry name" value="Cation/H_exchanger_TM"/>
</dbReference>
<feature type="transmembrane region" description="Helical" evidence="10">
    <location>
        <begin position="55"/>
        <end position="72"/>
    </location>
</feature>
<comment type="similarity">
    <text evidence="10">Belongs to the monovalent cation:proton antiporter 1 (CPA1) transporter (TC 2.A.36) family.</text>
</comment>
<dbReference type="GO" id="GO:0051453">
    <property type="term" value="P:regulation of intracellular pH"/>
    <property type="evidence" value="ECO:0007669"/>
    <property type="project" value="TreeGrafter"/>
</dbReference>
<feature type="transmembrane region" description="Helical" evidence="10">
    <location>
        <begin position="240"/>
        <end position="259"/>
    </location>
</feature>
<keyword evidence="5 10" id="KW-1133">Transmembrane helix</keyword>
<dbReference type="GO" id="GO:0015385">
    <property type="term" value="F:sodium:proton antiporter activity"/>
    <property type="evidence" value="ECO:0007669"/>
    <property type="project" value="InterPro"/>
</dbReference>
<dbReference type="PANTHER" id="PTHR10110:SF86">
    <property type="entry name" value="SODIUM_HYDROGEN EXCHANGER 7"/>
    <property type="match status" value="1"/>
</dbReference>
<reference evidence="12 13" key="1">
    <citation type="submission" date="2019-01" db="EMBL/GenBank/DDBJ databases">
        <title>Sinorhodobacter populi sp. nov. isolated from the symptomatic bark tissue of Populus euramericana canker.</title>
        <authorList>
            <person name="Xu G."/>
        </authorList>
    </citation>
    <scope>NUCLEOTIDE SEQUENCE [LARGE SCALE GENOMIC DNA]</scope>
    <source>
        <strain evidence="12 13">2D-5</strain>
    </source>
</reference>
<dbReference type="InterPro" id="IPR004709">
    <property type="entry name" value="NaH_exchanger"/>
</dbReference>
<feature type="transmembrane region" description="Helical" evidence="10">
    <location>
        <begin position="390"/>
        <end position="414"/>
    </location>
</feature>
<keyword evidence="10" id="KW-0050">Antiport</keyword>
<dbReference type="RefSeq" id="WP_128268574.1">
    <property type="nucleotide sequence ID" value="NZ_SAUW01000001.1"/>
</dbReference>
<name>A0A443J5D6_9RHOB</name>
<organism evidence="12 13">
    <name type="scientific">Paenirhodobacter populi</name>
    <dbReference type="NCBI Taxonomy" id="2306993"/>
    <lineage>
        <taxon>Bacteria</taxon>
        <taxon>Pseudomonadati</taxon>
        <taxon>Pseudomonadota</taxon>
        <taxon>Alphaproteobacteria</taxon>
        <taxon>Rhodobacterales</taxon>
        <taxon>Rhodobacter group</taxon>
        <taxon>Paenirhodobacter</taxon>
    </lineage>
</organism>
<keyword evidence="4 10" id="KW-0812">Transmembrane</keyword>
<dbReference type="GO" id="GO:0015386">
    <property type="term" value="F:potassium:proton antiporter activity"/>
    <property type="evidence" value="ECO:0007669"/>
    <property type="project" value="TreeGrafter"/>
</dbReference>
<keyword evidence="9 10" id="KW-0739">Sodium transport</keyword>
<evidence type="ECO:0000256" key="9">
    <source>
        <dbReference type="ARBA" id="ARBA00023201"/>
    </source>
</evidence>
<keyword evidence="6 10" id="KW-0915">Sodium</keyword>
<feature type="transmembrane region" description="Helical" evidence="10">
    <location>
        <begin position="6"/>
        <end position="24"/>
    </location>
</feature>
<evidence type="ECO:0000256" key="3">
    <source>
        <dbReference type="ARBA" id="ARBA00022475"/>
    </source>
</evidence>
<keyword evidence="2 10" id="KW-0813">Transport</keyword>
<sequence length="543" mass="58630">MAELSVVLILLFVVVVSGGLSRMLPKTIPLPLVQIALGAGVAAIADLGVSLEPELFFLLFLPPLLFLDGWRIQKEGLFRDIGTILNLALGLVVFTVLGIGLLINWLIPAISLPLAFALAAILSPTDPVAVSAISRRVNVPKRLMHILEGESLLNDASGLVCMRFAVAAAMTGAFSLSSAALTFLWLALAGVAAGVAVCWLVTFTKGLVTARYGEDAGSQILVSLLIPFAAYLVAEKIGASGILAAVSAGLTMSYSEISGKALATTRIRRNAVWDTVQFSLNGVMFVILGEQLPKIVSNAVVVVQETGHHDPIWMLAYVVVINVALAVLRFVWVWVSYRLVLLRQHRQEKTDWKLIAATSVAGARGAITLAAVLSLPLTMTDGSMLPARDLLIFIAAGVIIVSLIMASIILPLLLRNVAMPPEPLLLQQQDRVRQAAAEAAITAVGKAVHALPVGQEDKDLYTHAATRIIDMYRERIAGYSSKEAADMARYKRAQEAERQLWLVAMRAERETIYDASRRNRLPDDVARDMVREVDLIEERLGSA</sequence>
<feature type="transmembrane region" description="Helical" evidence="10">
    <location>
        <begin position="271"/>
        <end position="292"/>
    </location>
</feature>
<evidence type="ECO:0000256" key="10">
    <source>
        <dbReference type="RuleBase" id="RU366002"/>
    </source>
</evidence>
<evidence type="ECO:0000313" key="13">
    <source>
        <dbReference type="Proteomes" id="UP000285710"/>
    </source>
</evidence>
<comment type="function">
    <text evidence="10">Na(+)/H(+) antiporter that extrudes sodium in exchange for external protons.</text>
</comment>
<comment type="caution">
    <text evidence="12">The sequence shown here is derived from an EMBL/GenBank/DDBJ whole genome shotgun (WGS) entry which is preliminary data.</text>
</comment>
<gene>
    <name evidence="12" type="ORF">D2T33_01435</name>
</gene>
<feature type="domain" description="Cation/H+ exchanger transmembrane" evidence="11">
    <location>
        <begin position="14"/>
        <end position="415"/>
    </location>
</feature>
<reference evidence="12 13" key="2">
    <citation type="submission" date="2019-01" db="EMBL/GenBank/DDBJ databases">
        <authorList>
            <person name="Li Y."/>
        </authorList>
    </citation>
    <scope>NUCLEOTIDE SEQUENCE [LARGE SCALE GENOMIC DNA]</scope>
    <source>
        <strain evidence="12 13">2D-5</strain>
    </source>
</reference>
<evidence type="ECO:0000256" key="7">
    <source>
        <dbReference type="ARBA" id="ARBA00023065"/>
    </source>
</evidence>
<dbReference type="InterPro" id="IPR018422">
    <property type="entry name" value="Cation/H_exchanger_CPA1"/>
</dbReference>
<feature type="transmembrane region" description="Helical" evidence="10">
    <location>
        <begin position="84"/>
        <end position="107"/>
    </location>
</feature>
<keyword evidence="8 10" id="KW-0472">Membrane</keyword>
<feature type="transmembrane region" description="Helical" evidence="10">
    <location>
        <begin position="354"/>
        <end position="378"/>
    </location>
</feature>
<dbReference type="PRINTS" id="PR01084">
    <property type="entry name" value="NAHEXCHNGR"/>
</dbReference>
<evidence type="ECO:0000256" key="1">
    <source>
        <dbReference type="ARBA" id="ARBA00004651"/>
    </source>
</evidence>
<feature type="transmembrane region" description="Helical" evidence="10">
    <location>
        <begin position="183"/>
        <end position="204"/>
    </location>
</feature>
<dbReference type="InterPro" id="IPR004705">
    <property type="entry name" value="Cation/H_exchanger_CPA1_bac"/>
</dbReference>
<evidence type="ECO:0000256" key="6">
    <source>
        <dbReference type="ARBA" id="ARBA00023053"/>
    </source>
</evidence>
<evidence type="ECO:0000256" key="2">
    <source>
        <dbReference type="ARBA" id="ARBA00022448"/>
    </source>
</evidence>
<evidence type="ECO:0000259" key="11">
    <source>
        <dbReference type="Pfam" id="PF00999"/>
    </source>
</evidence>
<dbReference type="GO" id="GO:0098719">
    <property type="term" value="P:sodium ion import across plasma membrane"/>
    <property type="evidence" value="ECO:0007669"/>
    <property type="project" value="TreeGrafter"/>
</dbReference>
<accession>A0A443J5D6</accession>
<evidence type="ECO:0000313" key="12">
    <source>
        <dbReference type="EMBL" id="RWR15563.1"/>
    </source>
</evidence>
<protein>
    <submittedName>
        <fullName evidence="12">Na+/H+ antiporter</fullName>
    </submittedName>
</protein>
<evidence type="ECO:0000256" key="8">
    <source>
        <dbReference type="ARBA" id="ARBA00023136"/>
    </source>
</evidence>
<feature type="transmembrane region" description="Helical" evidence="10">
    <location>
        <begin position="312"/>
        <end position="334"/>
    </location>
</feature>
<comment type="subcellular location">
    <subcellularLocation>
        <location evidence="10">Cell inner membrane</location>
        <topology evidence="10">Multi-pass membrane protein</topology>
    </subcellularLocation>
    <subcellularLocation>
        <location evidence="1">Cell membrane</location>
        <topology evidence="1">Multi-pass membrane protein</topology>
    </subcellularLocation>
</comment>
<dbReference type="GO" id="GO:0005886">
    <property type="term" value="C:plasma membrane"/>
    <property type="evidence" value="ECO:0007669"/>
    <property type="project" value="UniProtKB-SubCell"/>
</dbReference>
<dbReference type="Proteomes" id="UP000285710">
    <property type="component" value="Unassembled WGS sequence"/>
</dbReference>
<evidence type="ECO:0000256" key="4">
    <source>
        <dbReference type="ARBA" id="ARBA00022692"/>
    </source>
</evidence>
<evidence type="ECO:0000256" key="5">
    <source>
        <dbReference type="ARBA" id="ARBA00022989"/>
    </source>
</evidence>
<dbReference type="AlphaFoldDB" id="A0A443J5D6"/>
<feature type="transmembrane region" description="Helical" evidence="10">
    <location>
        <begin position="216"/>
        <end position="234"/>
    </location>
</feature>
<keyword evidence="7 10" id="KW-0406">Ion transport</keyword>